<evidence type="ECO:0000313" key="3">
    <source>
        <dbReference type="Proteomes" id="UP000199643"/>
    </source>
</evidence>
<proteinExistence type="predicted"/>
<dbReference type="AlphaFoldDB" id="A0A1G7W6S2"/>
<evidence type="ECO:0000256" key="1">
    <source>
        <dbReference type="SAM" id="Coils"/>
    </source>
</evidence>
<dbReference type="Proteomes" id="UP000199643">
    <property type="component" value="Unassembled WGS sequence"/>
</dbReference>
<accession>A0A1G7W6S2</accession>
<keyword evidence="3" id="KW-1185">Reference proteome</keyword>
<name>A0A1G7W6S2_9SPHI</name>
<gene>
    <name evidence="2" type="ORF">SAMN05421827_109125</name>
</gene>
<reference evidence="3" key="1">
    <citation type="submission" date="2016-10" db="EMBL/GenBank/DDBJ databases">
        <authorList>
            <person name="Varghese N."/>
            <person name="Submissions S."/>
        </authorList>
    </citation>
    <scope>NUCLEOTIDE SEQUENCE [LARGE SCALE GENOMIC DNA]</scope>
    <source>
        <strain evidence="3">DSM 17933</strain>
    </source>
</reference>
<dbReference type="RefSeq" id="WP_090500545.1">
    <property type="nucleotide sequence ID" value="NZ_FNCH01000009.1"/>
</dbReference>
<dbReference type="EMBL" id="FNCH01000009">
    <property type="protein sequence ID" value="SDG67687.1"/>
    <property type="molecule type" value="Genomic_DNA"/>
</dbReference>
<feature type="coiled-coil region" evidence="1">
    <location>
        <begin position="28"/>
        <end position="62"/>
    </location>
</feature>
<protein>
    <submittedName>
        <fullName evidence="2">Uncharacterized protein</fullName>
    </submittedName>
</protein>
<evidence type="ECO:0000313" key="2">
    <source>
        <dbReference type="EMBL" id="SDG67687.1"/>
    </source>
</evidence>
<organism evidence="2 3">
    <name type="scientific">Pedobacter terrae</name>
    <dbReference type="NCBI Taxonomy" id="405671"/>
    <lineage>
        <taxon>Bacteria</taxon>
        <taxon>Pseudomonadati</taxon>
        <taxon>Bacteroidota</taxon>
        <taxon>Sphingobacteriia</taxon>
        <taxon>Sphingobacteriales</taxon>
        <taxon>Sphingobacteriaceae</taxon>
        <taxon>Pedobacter</taxon>
    </lineage>
</organism>
<dbReference type="STRING" id="405671.SAMN05421827_109125"/>
<keyword evidence="1" id="KW-0175">Coiled coil</keyword>
<sequence>MKIVDKFTDLDKALAYITEINAEYANLVAQKKAESDRANGDIESLKDELNDANAIITDLGAQLAALSEISAPDKKVVSIKGDQYVLTGTDFLIPGVGPKKLDELAADEKLLEKLLAKESSILTPVS</sequence>